<keyword evidence="1 2" id="KW-0238">DNA-binding</keyword>
<dbReference type="HAMAP" id="MF_00274">
    <property type="entry name" value="DNA_YbaB_EbfC"/>
    <property type="match status" value="1"/>
</dbReference>
<dbReference type="Gene3D" id="3.30.1310.10">
    <property type="entry name" value="Nucleoid-associated protein YbaB-like domain"/>
    <property type="match status" value="1"/>
</dbReference>
<comment type="subcellular location">
    <subcellularLocation>
        <location evidence="2">Cytoplasm</location>
        <location evidence="2">Nucleoid</location>
    </subcellularLocation>
</comment>
<dbReference type="InterPro" id="IPR004401">
    <property type="entry name" value="YbaB/EbfC"/>
</dbReference>
<dbReference type="PIRSF" id="PIRSF004555">
    <property type="entry name" value="UCP004555"/>
    <property type="match status" value="1"/>
</dbReference>
<dbReference type="NCBIfam" id="TIGR00103">
    <property type="entry name" value="DNA_YbaB_EbfC"/>
    <property type="match status" value="1"/>
</dbReference>
<dbReference type="STRING" id="1123282.SAMN02745823_03243"/>
<dbReference type="Pfam" id="PF02575">
    <property type="entry name" value="YbaB_DNA_bd"/>
    <property type="match status" value="1"/>
</dbReference>
<dbReference type="SUPFAM" id="SSF82607">
    <property type="entry name" value="YbaB-like"/>
    <property type="match status" value="1"/>
</dbReference>
<dbReference type="GO" id="GO:0043590">
    <property type="term" value="C:bacterial nucleoid"/>
    <property type="evidence" value="ECO:0007669"/>
    <property type="project" value="UniProtKB-UniRule"/>
</dbReference>
<dbReference type="RefSeq" id="WP_073081202.1">
    <property type="nucleotide sequence ID" value="NZ_FQXV01000013.1"/>
</dbReference>
<dbReference type="Proteomes" id="UP000183995">
    <property type="component" value="Unassembled WGS sequence"/>
</dbReference>
<dbReference type="PANTHER" id="PTHR33449">
    <property type="entry name" value="NUCLEOID-ASSOCIATED PROTEIN YBAB"/>
    <property type="match status" value="1"/>
</dbReference>
<evidence type="ECO:0000313" key="3">
    <source>
        <dbReference type="EMBL" id="SHI19310.1"/>
    </source>
</evidence>
<comment type="subunit">
    <text evidence="2">Homodimer.</text>
</comment>
<name>A0A1M5Z528_9FIRM</name>
<keyword evidence="4" id="KW-1185">Reference proteome</keyword>
<comment type="similarity">
    <text evidence="2">Belongs to the YbaB/EbfC family.</text>
</comment>
<protein>
    <recommendedName>
        <fullName evidence="2">Nucleoid-associated protein SAMN02745823_03243</fullName>
    </recommendedName>
</protein>
<dbReference type="AlphaFoldDB" id="A0A1M5Z528"/>
<comment type="function">
    <text evidence="2">Binds to DNA and alters its conformation. May be involved in regulation of gene expression, nucleoid organization and DNA protection.</text>
</comment>
<dbReference type="PANTHER" id="PTHR33449:SF1">
    <property type="entry name" value="NUCLEOID-ASSOCIATED PROTEIN YBAB"/>
    <property type="match status" value="1"/>
</dbReference>
<proteinExistence type="inferred from homology"/>
<keyword evidence="2" id="KW-0963">Cytoplasm</keyword>
<organism evidence="3 4">
    <name type="scientific">Sporobacter termitidis DSM 10068</name>
    <dbReference type="NCBI Taxonomy" id="1123282"/>
    <lineage>
        <taxon>Bacteria</taxon>
        <taxon>Bacillati</taxon>
        <taxon>Bacillota</taxon>
        <taxon>Clostridia</taxon>
        <taxon>Eubacteriales</taxon>
        <taxon>Oscillospiraceae</taxon>
        <taxon>Sporobacter</taxon>
    </lineage>
</organism>
<reference evidence="3 4" key="1">
    <citation type="submission" date="2016-11" db="EMBL/GenBank/DDBJ databases">
        <authorList>
            <person name="Jaros S."/>
            <person name="Januszkiewicz K."/>
            <person name="Wedrychowicz H."/>
        </authorList>
    </citation>
    <scope>NUCLEOTIDE SEQUENCE [LARGE SCALE GENOMIC DNA]</scope>
    <source>
        <strain evidence="3 4">DSM 10068</strain>
    </source>
</reference>
<dbReference type="EMBL" id="FQXV01000013">
    <property type="protein sequence ID" value="SHI19310.1"/>
    <property type="molecule type" value="Genomic_DNA"/>
</dbReference>
<dbReference type="GO" id="GO:0005829">
    <property type="term" value="C:cytosol"/>
    <property type="evidence" value="ECO:0007669"/>
    <property type="project" value="TreeGrafter"/>
</dbReference>
<dbReference type="OrthoDB" id="9795263at2"/>
<evidence type="ECO:0000256" key="2">
    <source>
        <dbReference type="HAMAP-Rule" id="MF_00274"/>
    </source>
</evidence>
<sequence length="113" mass="11923">MAKGGFHGGGFGGGMNMNMIKQAQKMQADMMKMQAELEEKTYTATSGGGVVSAVVNGKHELVSLKIDPAAVDPEDVEMLCDMVTAAVNEAMRMADTTMNENMSKLTGGLNLGF</sequence>
<dbReference type="InterPro" id="IPR036894">
    <property type="entry name" value="YbaB-like_sf"/>
</dbReference>
<evidence type="ECO:0000256" key="1">
    <source>
        <dbReference type="ARBA" id="ARBA00023125"/>
    </source>
</evidence>
<gene>
    <name evidence="3" type="ORF">SAMN02745823_03243</name>
</gene>
<dbReference type="GO" id="GO:0003677">
    <property type="term" value="F:DNA binding"/>
    <property type="evidence" value="ECO:0007669"/>
    <property type="project" value="UniProtKB-UniRule"/>
</dbReference>
<evidence type="ECO:0000313" key="4">
    <source>
        <dbReference type="Proteomes" id="UP000183995"/>
    </source>
</evidence>
<accession>A0A1M5Z528</accession>